<protein>
    <submittedName>
        <fullName evidence="1">Regulatory sensor-transducer, BlaR1/MecR1 family</fullName>
    </submittedName>
</protein>
<evidence type="ECO:0000313" key="1">
    <source>
        <dbReference type="EMBL" id="OLN28950.1"/>
    </source>
</evidence>
<dbReference type="STRING" id="1888891.DSOL_3761"/>
<dbReference type="Proteomes" id="UP000186102">
    <property type="component" value="Unassembled WGS sequence"/>
</dbReference>
<name>A0A1Q8QNR3_9FIRM</name>
<keyword evidence="2" id="KW-1185">Reference proteome</keyword>
<proteinExistence type="predicted"/>
<dbReference type="EMBL" id="MLBF01000037">
    <property type="protein sequence ID" value="OLN28950.1"/>
    <property type="molecule type" value="Genomic_DNA"/>
</dbReference>
<dbReference type="AlphaFoldDB" id="A0A1Q8QNR3"/>
<comment type="caution">
    <text evidence="1">The sequence shown here is derived from an EMBL/GenBank/DDBJ whole genome shotgun (WGS) entry which is preliminary data.</text>
</comment>
<sequence>MTKSNPLLNNCPYWIGTRERLENGVRYIYETSQSKNSDGYDLITFKKAKEDGTVVEEEKYKIVGNEPQHIG</sequence>
<organism evidence="1 2">
    <name type="scientific">Desulfosporosinus metallidurans</name>
    <dbReference type="NCBI Taxonomy" id="1888891"/>
    <lineage>
        <taxon>Bacteria</taxon>
        <taxon>Bacillati</taxon>
        <taxon>Bacillota</taxon>
        <taxon>Clostridia</taxon>
        <taxon>Eubacteriales</taxon>
        <taxon>Desulfitobacteriaceae</taxon>
        <taxon>Desulfosporosinus</taxon>
    </lineage>
</organism>
<accession>A0A1Q8QNR3</accession>
<gene>
    <name evidence="1" type="ORF">DSOL_3761</name>
</gene>
<reference evidence="1 2" key="1">
    <citation type="submission" date="2016-09" db="EMBL/GenBank/DDBJ databases">
        <title>Complete genome of Desulfosporosinus sp. OL.</title>
        <authorList>
            <person name="Mardanov A."/>
            <person name="Beletsky A."/>
            <person name="Panova A."/>
            <person name="Karnachuk O."/>
            <person name="Ravin N."/>
        </authorList>
    </citation>
    <scope>NUCLEOTIDE SEQUENCE [LARGE SCALE GENOMIC DNA]</scope>
    <source>
        <strain evidence="1 2">OL</strain>
    </source>
</reference>
<evidence type="ECO:0000313" key="2">
    <source>
        <dbReference type="Proteomes" id="UP000186102"/>
    </source>
</evidence>